<reference evidence="2 3" key="1">
    <citation type="submission" date="2024-07" db="EMBL/GenBank/DDBJ databases">
        <title>Marimonas sp.nov., isolated from tidal-flat sediment.</title>
        <authorList>
            <person name="Jayan J.N."/>
            <person name="Lee S.S."/>
        </authorList>
    </citation>
    <scope>NUCLEOTIDE SEQUENCE [LARGE SCALE GENOMIC DNA]</scope>
    <source>
        <strain evidence="2 3">MJW-29</strain>
    </source>
</reference>
<name>A0ABV3RTU3_9RHOB</name>
<keyword evidence="1" id="KW-0472">Membrane</keyword>
<dbReference type="RefSeq" id="WP_367879793.1">
    <property type="nucleotide sequence ID" value="NZ_JBFNXX010000030.1"/>
</dbReference>
<evidence type="ECO:0000256" key="1">
    <source>
        <dbReference type="SAM" id="Phobius"/>
    </source>
</evidence>
<dbReference type="InterPro" id="IPR047700">
    <property type="entry name" value="NrtS-like"/>
</dbReference>
<feature type="transmembrane region" description="Helical" evidence="1">
    <location>
        <begin position="53"/>
        <end position="72"/>
    </location>
</feature>
<evidence type="ECO:0000313" key="2">
    <source>
        <dbReference type="EMBL" id="MEW9922096.1"/>
    </source>
</evidence>
<keyword evidence="1" id="KW-1133">Transmembrane helix</keyword>
<dbReference type="EMBL" id="JBFNXX010000030">
    <property type="protein sequence ID" value="MEW9922096.1"/>
    <property type="molecule type" value="Genomic_DNA"/>
</dbReference>
<evidence type="ECO:0000313" key="3">
    <source>
        <dbReference type="Proteomes" id="UP001556098"/>
    </source>
</evidence>
<accession>A0ABV3RTU3</accession>
<proteinExistence type="predicted"/>
<dbReference type="Proteomes" id="UP001556098">
    <property type="component" value="Unassembled WGS sequence"/>
</dbReference>
<comment type="caution">
    <text evidence="2">The sequence shown here is derived from an EMBL/GenBank/DDBJ whole genome shotgun (WGS) entry which is preliminary data.</text>
</comment>
<gene>
    <name evidence="2" type="primary">nrtS</name>
    <name evidence="2" type="ORF">AB2B41_21020</name>
</gene>
<protein>
    <submittedName>
        <fullName evidence="2">Nitrate/nitrite transporter NrtS</fullName>
    </submittedName>
</protein>
<keyword evidence="3" id="KW-1185">Reference proteome</keyword>
<feature type="transmembrane region" description="Helical" evidence="1">
    <location>
        <begin position="25"/>
        <end position="47"/>
    </location>
</feature>
<dbReference type="NCBIfam" id="NF038050">
    <property type="entry name" value="NrtS"/>
    <property type="match status" value="1"/>
</dbReference>
<sequence length="92" mass="10193">MIASNEDTDQSLRRLLFGDGTPRKALLTALVVGTILTIINHGDVLLAGGMPPLWKVLLTYCVPYCVTTWGAFTGKRAQIRRRHSERNLAVDK</sequence>
<keyword evidence="1" id="KW-0812">Transmembrane</keyword>
<organism evidence="2 3">
    <name type="scientific">Sulfitobacter sediminis</name>
    <dbReference type="NCBI Taxonomy" id="3234186"/>
    <lineage>
        <taxon>Bacteria</taxon>
        <taxon>Pseudomonadati</taxon>
        <taxon>Pseudomonadota</taxon>
        <taxon>Alphaproteobacteria</taxon>
        <taxon>Rhodobacterales</taxon>
        <taxon>Roseobacteraceae</taxon>
        <taxon>Sulfitobacter</taxon>
    </lineage>
</organism>